<protein>
    <submittedName>
        <fullName evidence="2">Uncharacterized protein</fullName>
    </submittedName>
</protein>
<dbReference type="Pfam" id="PF14559">
    <property type="entry name" value="TPR_19"/>
    <property type="match status" value="1"/>
</dbReference>
<keyword evidence="1" id="KW-0732">Signal</keyword>
<dbReference type="Proteomes" id="UP000005090">
    <property type="component" value="Chromosome"/>
</dbReference>
<organism evidence="2 3">
    <name type="scientific">Methylomicrobium album BG8</name>
    <dbReference type="NCBI Taxonomy" id="686340"/>
    <lineage>
        <taxon>Bacteria</taxon>
        <taxon>Pseudomonadati</taxon>
        <taxon>Pseudomonadota</taxon>
        <taxon>Gammaproteobacteria</taxon>
        <taxon>Methylococcales</taxon>
        <taxon>Methylococcaceae</taxon>
        <taxon>Methylomicrobium</taxon>
    </lineage>
</organism>
<name>H8GQ13_METAL</name>
<dbReference type="HOGENOM" id="CLU_094914_0_0_6"/>
<evidence type="ECO:0000256" key="1">
    <source>
        <dbReference type="SAM" id="SignalP"/>
    </source>
</evidence>
<keyword evidence="3" id="KW-1185">Reference proteome</keyword>
<dbReference type="Gene3D" id="1.25.40.10">
    <property type="entry name" value="Tetratricopeptide repeat domain"/>
    <property type="match status" value="1"/>
</dbReference>
<accession>H8GQ13</accession>
<dbReference type="STRING" id="686340.Metal_3285"/>
<dbReference type="RefSeq" id="WP_005373913.1">
    <property type="nucleotide sequence ID" value="NZ_CM001475.1"/>
</dbReference>
<sequence>MKKTTFVALLLLSSQCVADNLGSTLQSIESEWASIYYKTPKARQGSAYRQLLEKATLLKKQHPKAAEPIFWEAVIKATSADTQSALSALSLVNEAKELLLEAININPNAMDGSAYVTLGTLYYMVPKWPIAFGDNDKAKELLETALEINPNGIDSNYYYGDFLLTQDRPKEAKKYFEHAANAPARPEQVFADSQLKTEAQKALDKIRKEETGKKLVASFSNASSIRY</sequence>
<dbReference type="SUPFAM" id="SSF48452">
    <property type="entry name" value="TPR-like"/>
    <property type="match status" value="1"/>
</dbReference>
<evidence type="ECO:0000313" key="2">
    <source>
        <dbReference type="EMBL" id="EIC30953.1"/>
    </source>
</evidence>
<feature type="chain" id="PRO_5003613740" evidence="1">
    <location>
        <begin position="19"/>
        <end position="227"/>
    </location>
</feature>
<feature type="signal peptide" evidence="1">
    <location>
        <begin position="1"/>
        <end position="18"/>
    </location>
</feature>
<dbReference type="EMBL" id="CM001475">
    <property type="protein sequence ID" value="EIC30953.1"/>
    <property type="molecule type" value="Genomic_DNA"/>
</dbReference>
<dbReference type="InterPro" id="IPR011990">
    <property type="entry name" value="TPR-like_helical_dom_sf"/>
</dbReference>
<gene>
    <name evidence="2" type="ORF">Metal_3285</name>
</gene>
<proteinExistence type="predicted"/>
<evidence type="ECO:0000313" key="3">
    <source>
        <dbReference type="Proteomes" id="UP000005090"/>
    </source>
</evidence>
<dbReference type="AlphaFoldDB" id="H8GQ13"/>
<reference evidence="2 3" key="1">
    <citation type="journal article" date="2013" name="Genome Announc.">
        <title>Genome Sequence of the Obligate Gammaproteobacterial Methanotroph Methylomicrobium album Strain BG8.</title>
        <authorList>
            <person name="Kits K.D."/>
            <person name="Kalyuzhnaya M.G."/>
            <person name="Klotz M.G."/>
            <person name="Jetten M.S."/>
            <person name="Op den Camp H.J."/>
            <person name="Vuilleumier S."/>
            <person name="Bringel F."/>
            <person name="Dispirito A.A."/>
            <person name="Murrell J.C."/>
            <person name="Bruce D."/>
            <person name="Cheng J.F."/>
            <person name="Copeland A."/>
            <person name="Goodwin L."/>
            <person name="Hauser L."/>
            <person name="Lajus A."/>
            <person name="Land M.L."/>
            <person name="Lapidus A."/>
            <person name="Lucas S."/>
            <person name="Medigue C."/>
            <person name="Pitluck S."/>
            <person name="Woyke T."/>
            <person name="Zeytun A."/>
            <person name="Stein L.Y."/>
        </authorList>
    </citation>
    <scope>NUCLEOTIDE SEQUENCE [LARGE SCALE GENOMIC DNA]</scope>
    <source>
        <strain evidence="2 3">BG8</strain>
    </source>
</reference>
<dbReference type="eggNOG" id="COG3063">
    <property type="taxonomic scope" value="Bacteria"/>
</dbReference>